<organism evidence="2">
    <name type="scientific">Siphoviridae sp. ctwIa5</name>
    <dbReference type="NCBI Taxonomy" id="2825729"/>
    <lineage>
        <taxon>Viruses</taxon>
        <taxon>Duplodnaviria</taxon>
        <taxon>Heunggongvirae</taxon>
        <taxon>Uroviricota</taxon>
        <taxon>Caudoviricetes</taxon>
    </lineage>
</organism>
<protein>
    <submittedName>
        <fullName evidence="2">Tc3 transposase</fullName>
    </submittedName>
</protein>
<reference evidence="2" key="1">
    <citation type="journal article" date="2021" name="Proc. Natl. Acad. Sci. U.S.A.">
        <title>A Catalog of Tens of Thousands of Viruses from Human Metagenomes Reveals Hidden Associations with Chronic Diseases.</title>
        <authorList>
            <person name="Tisza M.J."/>
            <person name="Buck C.B."/>
        </authorList>
    </citation>
    <scope>NUCLEOTIDE SEQUENCE</scope>
    <source>
        <strain evidence="2">CtwIa5</strain>
    </source>
</reference>
<evidence type="ECO:0000313" key="2">
    <source>
        <dbReference type="EMBL" id="DAE06197.1"/>
    </source>
</evidence>
<accession>A0A8S5PHV9</accession>
<name>A0A8S5PHV9_9CAUD</name>
<proteinExistence type="predicted"/>
<dbReference type="EMBL" id="BK015430">
    <property type="protein sequence ID" value="DAE06197.1"/>
    <property type="molecule type" value="Genomic_DNA"/>
</dbReference>
<evidence type="ECO:0000256" key="1">
    <source>
        <dbReference type="SAM" id="MobiDB-lite"/>
    </source>
</evidence>
<sequence>MSTKSTKPRGKPWTADEREFVRNAYPALGPAAIAKKLKRSRSGVCALIKRMKESGEIATGESTGESVGAGLVAPPADAPDGRQDTLGRLRWVRQIIERQLYDAEPSQAARLAKEYRETLEQIERIEGAGEDGGDDVIINAVSVLRDVLG</sequence>
<feature type="region of interest" description="Disordered" evidence="1">
    <location>
        <begin position="57"/>
        <end position="84"/>
    </location>
</feature>